<evidence type="ECO:0000313" key="1">
    <source>
        <dbReference type="EMBL" id="GMN50862.1"/>
    </source>
</evidence>
<reference evidence="1" key="1">
    <citation type="submission" date="2023-07" db="EMBL/GenBank/DDBJ databases">
        <title>draft genome sequence of fig (Ficus carica).</title>
        <authorList>
            <person name="Takahashi T."/>
            <person name="Nishimura K."/>
        </authorList>
    </citation>
    <scope>NUCLEOTIDE SEQUENCE</scope>
</reference>
<keyword evidence="2" id="KW-1185">Reference proteome</keyword>
<protein>
    <submittedName>
        <fullName evidence="1">Uncharacterized protein</fullName>
    </submittedName>
</protein>
<accession>A0AA88DDB3</accession>
<dbReference type="EMBL" id="BTGU01000035">
    <property type="protein sequence ID" value="GMN50862.1"/>
    <property type="molecule type" value="Genomic_DNA"/>
</dbReference>
<organism evidence="1 2">
    <name type="scientific">Ficus carica</name>
    <name type="common">Common fig</name>
    <dbReference type="NCBI Taxonomy" id="3494"/>
    <lineage>
        <taxon>Eukaryota</taxon>
        <taxon>Viridiplantae</taxon>
        <taxon>Streptophyta</taxon>
        <taxon>Embryophyta</taxon>
        <taxon>Tracheophyta</taxon>
        <taxon>Spermatophyta</taxon>
        <taxon>Magnoliopsida</taxon>
        <taxon>eudicotyledons</taxon>
        <taxon>Gunneridae</taxon>
        <taxon>Pentapetalae</taxon>
        <taxon>rosids</taxon>
        <taxon>fabids</taxon>
        <taxon>Rosales</taxon>
        <taxon>Moraceae</taxon>
        <taxon>Ficeae</taxon>
        <taxon>Ficus</taxon>
    </lineage>
</organism>
<proteinExistence type="predicted"/>
<gene>
    <name evidence="1" type="ORF">TIFTF001_020028</name>
</gene>
<comment type="caution">
    <text evidence="1">The sequence shown here is derived from an EMBL/GenBank/DDBJ whole genome shotgun (WGS) entry which is preliminary data.</text>
</comment>
<sequence>MRFLACQQGQRSAGSGVARLTESCLCLSTPAKSSVPGVPTPALSNRHVPLVSTGPARLTGVSFC</sequence>
<name>A0AA88DDB3_FICCA</name>
<dbReference type="AlphaFoldDB" id="A0AA88DDB3"/>
<dbReference type="Proteomes" id="UP001187192">
    <property type="component" value="Unassembled WGS sequence"/>
</dbReference>
<evidence type="ECO:0000313" key="2">
    <source>
        <dbReference type="Proteomes" id="UP001187192"/>
    </source>
</evidence>